<dbReference type="RefSeq" id="WP_148740551.1">
    <property type="nucleotide sequence ID" value="NZ_VSTH01000052.1"/>
</dbReference>
<proteinExistence type="predicted"/>
<feature type="signal peptide" evidence="1">
    <location>
        <begin position="1"/>
        <end position="24"/>
    </location>
</feature>
<reference evidence="2 3" key="1">
    <citation type="submission" date="2019-08" db="EMBL/GenBank/DDBJ databases">
        <title>Bradyrhizobium hipponensis sp. nov., a rhizobium isolated from a Lupinus angustifolius root nodule in Tunisia.</title>
        <authorList>
            <person name="Off K."/>
            <person name="Rejili M."/>
            <person name="Mars M."/>
            <person name="Brachmann A."/>
            <person name="Marin M."/>
        </authorList>
    </citation>
    <scope>NUCLEOTIDE SEQUENCE [LARGE SCALE GENOMIC DNA]</scope>
    <source>
        <strain evidence="3">aSej3</strain>
    </source>
</reference>
<sequence length="92" mass="9942">MHRIVCKRDCIKCAISRCSLPAFAHEAFGPYLIGEFALSEITTFVLVDQTRASTFGVMIDLTTTGVPQKGKLSGGRIGAPLSDWVANTLPRS</sequence>
<gene>
    <name evidence="2" type="ORF">FXV83_16975</name>
</gene>
<feature type="chain" id="PRO_5024454916" evidence="1">
    <location>
        <begin position="25"/>
        <end position="92"/>
    </location>
</feature>
<evidence type="ECO:0000256" key="1">
    <source>
        <dbReference type="SAM" id="SignalP"/>
    </source>
</evidence>
<keyword evidence="1" id="KW-0732">Signal</keyword>
<dbReference type="AlphaFoldDB" id="A0A5S4YNZ8"/>
<dbReference type="EMBL" id="VSTH01000052">
    <property type="protein sequence ID" value="TYO65384.1"/>
    <property type="molecule type" value="Genomic_DNA"/>
</dbReference>
<organism evidence="2 3">
    <name type="scientific">Bradyrhizobium hipponense</name>
    <dbReference type="NCBI Taxonomy" id="2605638"/>
    <lineage>
        <taxon>Bacteria</taxon>
        <taxon>Pseudomonadati</taxon>
        <taxon>Pseudomonadota</taxon>
        <taxon>Alphaproteobacteria</taxon>
        <taxon>Hyphomicrobiales</taxon>
        <taxon>Nitrobacteraceae</taxon>
        <taxon>Bradyrhizobium</taxon>
    </lineage>
</organism>
<evidence type="ECO:0000313" key="2">
    <source>
        <dbReference type="EMBL" id="TYO65384.1"/>
    </source>
</evidence>
<evidence type="ECO:0000313" key="3">
    <source>
        <dbReference type="Proteomes" id="UP000324797"/>
    </source>
</evidence>
<comment type="caution">
    <text evidence="2">The sequence shown here is derived from an EMBL/GenBank/DDBJ whole genome shotgun (WGS) entry which is preliminary data.</text>
</comment>
<keyword evidence="3" id="KW-1185">Reference proteome</keyword>
<name>A0A5S4YNZ8_9BRAD</name>
<protein>
    <submittedName>
        <fullName evidence="2">Uncharacterized protein</fullName>
    </submittedName>
</protein>
<accession>A0A5S4YNZ8</accession>
<dbReference type="Proteomes" id="UP000324797">
    <property type="component" value="Unassembled WGS sequence"/>
</dbReference>